<reference evidence="2" key="1">
    <citation type="thesis" date="2020" institute="ProQuest LLC" country="789 East Eisenhower Parkway, Ann Arbor, MI, USA">
        <title>Comparative Genomics and Chromosome Evolution.</title>
        <authorList>
            <person name="Mudd A.B."/>
        </authorList>
    </citation>
    <scope>NUCLEOTIDE SEQUENCE</scope>
    <source>
        <strain evidence="2">237g6f4</strain>
        <tissue evidence="2">Blood</tissue>
    </source>
</reference>
<accession>A0AAV6YIB3</accession>
<keyword evidence="1" id="KW-0812">Transmembrane</keyword>
<keyword evidence="3" id="KW-1185">Reference proteome</keyword>
<comment type="caution">
    <text evidence="2">The sequence shown here is derived from an EMBL/GenBank/DDBJ whole genome shotgun (WGS) entry which is preliminary data.</text>
</comment>
<keyword evidence="1" id="KW-1133">Transmembrane helix</keyword>
<dbReference type="Proteomes" id="UP000824782">
    <property type="component" value="Unassembled WGS sequence"/>
</dbReference>
<name>A0AAV6YIB3_ENGPU</name>
<dbReference type="InterPro" id="IPR043406">
    <property type="entry name" value="EPCAM/Trop-2"/>
</dbReference>
<dbReference type="PANTHER" id="PTHR14168:SF4">
    <property type="entry name" value="EPITHELIAL CELL ADHESION MOLECULE PRECURSOR"/>
    <property type="match status" value="1"/>
</dbReference>
<gene>
    <name evidence="2" type="ORF">GDO81_029823</name>
</gene>
<feature type="transmembrane region" description="Helical" evidence="1">
    <location>
        <begin position="41"/>
        <end position="74"/>
    </location>
</feature>
<dbReference type="AlphaFoldDB" id="A0AAV6YIB3"/>
<keyword evidence="1" id="KW-0472">Membrane</keyword>
<dbReference type="EMBL" id="WNYA01083728">
    <property type="protein sequence ID" value="KAG8534962.1"/>
    <property type="molecule type" value="Genomic_DNA"/>
</dbReference>
<protein>
    <submittedName>
        <fullName evidence="2">Uncharacterized protein</fullName>
    </submittedName>
</protein>
<proteinExistence type="predicted"/>
<evidence type="ECO:0000256" key="1">
    <source>
        <dbReference type="SAM" id="Phobius"/>
    </source>
</evidence>
<evidence type="ECO:0000313" key="3">
    <source>
        <dbReference type="Proteomes" id="UP000824782"/>
    </source>
</evidence>
<organism evidence="2 3">
    <name type="scientific">Engystomops pustulosus</name>
    <name type="common">Tungara frog</name>
    <name type="synonym">Physalaemus pustulosus</name>
    <dbReference type="NCBI Taxonomy" id="76066"/>
    <lineage>
        <taxon>Eukaryota</taxon>
        <taxon>Metazoa</taxon>
        <taxon>Chordata</taxon>
        <taxon>Craniata</taxon>
        <taxon>Vertebrata</taxon>
        <taxon>Euteleostomi</taxon>
        <taxon>Amphibia</taxon>
        <taxon>Batrachia</taxon>
        <taxon>Anura</taxon>
        <taxon>Neobatrachia</taxon>
        <taxon>Hyloidea</taxon>
        <taxon>Leptodactylidae</taxon>
        <taxon>Leiuperinae</taxon>
        <taxon>Engystomops</taxon>
    </lineage>
</organism>
<dbReference type="PANTHER" id="PTHR14168">
    <property type="entry name" value="TUMOR-ASSOCIATED CALCIUM SIGNAL TRANSDUCER"/>
    <property type="match status" value="1"/>
</dbReference>
<dbReference type="GO" id="GO:0016020">
    <property type="term" value="C:membrane"/>
    <property type="evidence" value="ECO:0007669"/>
    <property type="project" value="InterPro"/>
</dbReference>
<evidence type="ECO:0000313" key="2">
    <source>
        <dbReference type="EMBL" id="KAG8534962.1"/>
    </source>
</evidence>
<sequence length="103" mass="11391">MNLMHADNPFKIPINSKNFLVKEPLIMYIDEKPHELSMKRLTAGVIAVIVVVVVAIVAGIVVLVSHLFTAWGIYHVLSMGRVGNGPKPTKKLQQISWQMISTG</sequence>